<reference evidence="10" key="1">
    <citation type="submission" date="2018-05" db="EMBL/GenBank/DDBJ databases">
        <authorList>
            <person name="Li Y."/>
        </authorList>
    </citation>
    <scope>NUCLEOTIDE SEQUENCE [LARGE SCALE GENOMIC DNA]</scope>
    <source>
        <strain evidence="10">sk1b4</strain>
    </source>
</reference>
<dbReference type="AlphaFoldDB" id="A0A2V1K9I2"/>
<evidence type="ECO:0000256" key="6">
    <source>
        <dbReference type="ARBA" id="ARBA00048615"/>
    </source>
</evidence>
<evidence type="ECO:0000313" key="10">
    <source>
        <dbReference type="Proteomes" id="UP000245283"/>
    </source>
</evidence>
<evidence type="ECO:0000259" key="7">
    <source>
        <dbReference type="Pfam" id="PF01232"/>
    </source>
</evidence>
<dbReference type="GO" id="GO:0019594">
    <property type="term" value="P:mannitol metabolic process"/>
    <property type="evidence" value="ECO:0007669"/>
    <property type="project" value="InterPro"/>
</dbReference>
<dbReference type="InterPro" id="IPR008927">
    <property type="entry name" value="6-PGluconate_DH-like_C_sf"/>
</dbReference>
<dbReference type="Pfam" id="PF08125">
    <property type="entry name" value="Mannitol_dh_C"/>
    <property type="match status" value="1"/>
</dbReference>
<dbReference type="InterPro" id="IPR013328">
    <property type="entry name" value="6PGD_dom2"/>
</dbReference>
<dbReference type="RefSeq" id="WP_109093419.1">
    <property type="nucleotide sequence ID" value="NZ_QETB01000003.1"/>
</dbReference>
<dbReference type="Pfam" id="PF01232">
    <property type="entry name" value="Mannitol_dh"/>
    <property type="match status" value="1"/>
</dbReference>
<dbReference type="InterPro" id="IPR036291">
    <property type="entry name" value="NAD(P)-bd_dom_sf"/>
</dbReference>
<dbReference type="PANTHER" id="PTHR43362">
    <property type="entry name" value="MANNITOL DEHYDROGENASE DSF1-RELATED"/>
    <property type="match status" value="1"/>
</dbReference>
<evidence type="ECO:0000256" key="1">
    <source>
        <dbReference type="ARBA" id="ARBA00006541"/>
    </source>
</evidence>
<keyword evidence="10" id="KW-1185">Reference proteome</keyword>
<gene>
    <name evidence="9" type="ORF">DD236_05650</name>
</gene>
<dbReference type="InterPro" id="IPR050988">
    <property type="entry name" value="Mannitol_DH/Oxidoreductase"/>
</dbReference>
<dbReference type="InterPro" id="IPR013131">
    <property type="entry name" value="Mannitol_DH_N"/>
</dbReference>
<accession>A0A2V1K9I2</accession>
<dbReference type="Proteomes" id="UP000245283">
    <property type="component" value="Unassembled WGS sequence"/>
</dbReference>
<dbReference type="InterPro" id="IPR013118">
    <property type="entry name" value="Mannitol_DH_C"/>
</dbReference>
<feature type="domain" description="Mannitol dehydrogenase N-terminal" evidence="7">
    <location>
        <begin position="16"/>
        <end position="265"/>
    </location>
</feature>
<name>A0A2V1K9I2_9ACTO</name>
<dbReference type="Gene3D" id="1.10.1040.10">
    <property type="entry name" value="N-(1-d-carboxylethyl)-l-norvaline Dehydrogenase, domain 2"/>
    <property type="match status" value="1"/>
</dbReference>
<organism evidence="9 10">
    <name type="scientific">Ancrocorticia populi</name>
    <dbReference type="NCBI Taxonomy" id="2175228"/>
    <lineage>
        <taxon>Bacteria</taxon>
        <taxon>Bacillati</taxon>
        <taxon>Actinomycetota</taxon>
        <taxon>Actinomycetes</taxon>
        <taxon>Actinomycetales</taxon>
        <taxon>Actinomycetaceae</taxon>
        <taxon>Ancrocorticia</taxon>
    </lineage>
</organism>
<comment type="similarity">
    <text evidence="1">Belongs to the mannitol dehydrogenase family.</text>
</comment>
<proteinExistence type="inferred from homology"/>
<dbReference type="PROSITE" id="PS00974">
    <property type="entry name" value="MANNITOL_DHGENASE"/>
    <property type="match status" value="1"/>
</dbReference>
<protein>
    <recommendedName>
        <fullName evidence="3">Mannitol-1-phosphate 5-dehydrogenase</fullName>
        <ecNumber evidence="2">1.1.1.17</ecNumber>
    </recommendedName>
</protein>
<dbReference type="SUPFAM" id="SSF48179">
    <property type="entry name" value="6-phosphogluconate dehydrogenase C-terminal domain-like"/>
    <property type="match status" value="1"/>
</dbReference>
<evidence type="ECO:0000256" key="2">
    <source>
        <dbReference type="ARBA" id="ARBA00012939"/>
    </source>
</evidence>
<evidence type="ECO:0000259" key="8">
    <source>
        <dbReference type="Pfam" id="PF08125"/>
    </source>
</evidence>
<dbReference type="SUPFAM" id="SSF51735">
    <property type="entry name" value="NAD(P)-binding Rossmann-fold domains"/>
    <property type="match status" value="1"/>
</dbReference>
<dbReference type="EC" id="1.1.1.17" evidence="2"/>
<dbReference type="GO" id="GO:0008926">
    <property type="term" value="F:mannitol-1-phosphate 5-dehydrogenase activity"/>
    <property type="evidence" value="ECO:0007669"/>
    <property type="project" value="UniProtKB-EC"/>
</dbReference>
<evidence type="ECO:0000256" key="5">
    <source>
        <dbReference type="ARBA" id="ARBA00023027"/>
    </source>
</evidence>
<comment type="catalytic activity">
    <reaction evidence="6">
        <text>D-mannitol 1-phosphate + NAD(+) = beta-D-fructose 6-phosphate + NADH + H(+)</text>
        <dbReference type="Rhea" id="RHEA:19661"/>
        <dbReference type="ChEBI" id="CHEBI:15378"/>
        <dbReference type="ChEBI" id="CHEBI:57540"/>
        <dbReference type="ChEBI" id="CHEBI:57634"/>
        <dbReference type="ChEBI" id="CHEBI:57945"/>
        <dbReference type="ChEBI" id="CHEBI:61381"/>
        <dbReference type="EC" id="1.1.1.17"/>
    </reaction>
</comment>
<feature type="domain" description="Mannitol dehydrogenase C-terminal" evidence="8">
    <location>
        <begin position="274"/>
        <end position="463"/>
    </location>
</feature>
<evidence type="ECO:0000256" key="3">
    <source>
        <dbReference type="ARBA" id="ARBA00016219"/>
    </source>
</evidence>
<comment type="caution">
    <text evidence="9">The sequence shown here is derived from an EMBL/GenBank/DDBJ whole genome shotgun (WGS) entry which is preliminary data.</text>
</comment>
<keyword evidence="4" id="KW-0560">Oxidoreductase</keyword>
<dbReference type="InterPro" id="IPR000669">
    <property type="entry name" value="Mannitol_DH"/>
</dbReference>
<dbReference type="InterPro" id="IPR023027">
    <property type="entry name" value="Mannitol_DH_CS"/>
</dbReference>
<dbReference type="PANTHER" id="PTHR43362:SF1">
    <property type="entry name" value="MANNITOL DEHYDROGENASE 2-RELATED"/>
    <property type="match status" value="1"/>
</dbReference>
<dbReference type="OrthoDB" id="271711at2"/>
<evidence type="ECO:0000256" key="4">
    <source>
        <dbReference type="ARBA" id="ARBA00023002"/>
    </source>
</evidence>
<dbReference type="EMBL" id="QETB01000003">
    <property type="protein sequence ID" value="PWF26347.1"/>
    <property type="molecule type" value="Genomic_DNA"/>
</dbReference>
<dbReference type="PRINTS" id="PR00084">
    <property type="entry name" value="MTLDHDRGNASE"/>
</dbReference>
<dbReference type="Gene3D" id="3.40.50.720">
    <property type="entry name" value="NAD(P)-binding Rossmann-like Domain"/>
    <property type="match status" value="1"/>
</dbReference>
<evidence type="ECO:0000313" key="9">
    <source>
        <dbReference type="EMBL" id="PWF26347.1"/>
    </source>
</evidence>
<keyword evidence="5" id="KW-0520">NAD</keyword>
<sequence>MASLTAPYDRNSLIPGIVHFGLGNFHRAHQAMFIDRLIRMGKAQDWAILGVGVMPGDSRMRDVMQEQDGLYTLVLKSHGKAEHLVIGSIAGFLFAPDDPEAVLTAMTADTTRIVSLTVTEGGYNIDDALGTFKVDSPAAVRDAEDPAHPTTTFGYIVEALRRRRAAGQKPFTVMSCDNLQGNGKIAHEAVVAQARITDPELAEWIDANVSFPNSMVDRITPVTTEDDIQFVRDNYGGDDAWPVTCEPFEQWVLEDKFTLGRPPLEDAGVQVVEDVVPYELMKLRLLNASHQALAHLGRLIPLEFADQAAADPDIQAFVRAYLEREAIPTLKPVPGIDLPDYVDTLFERFTNEAIKDTLARLAQDASDRMPKFVISTLRDNIAAGRSVQLGAALCAAWALGMEGVAEDGSKIAVDDQLSDELLPLAAQQKQGQQTAVISNQRVFGTLADDATFVENFRRSLESLREHGARETIKVLLA</sequence>